<sequence length="184" mass="19714">METHHVATVLGSPEGGMIVPGDDPVARSLALPLLDLNGFDGLLLLGGEGALLAFEDYEAVHLLVGKFNASGRPVGLVGHSTCAVFHARDGEGRLLCEGRRWTGPLAEEDRLSEHSRGVDFQPYYIEERSEDFPDSHFVQGPAFEAHVEIDGDLVTAQHPIATAQVAHEIATIIARKSGFQPVAA</sequence>
<proteinExistence type="predicted"/>
<keyword evidence="2" id="KW-1185">Reference proteome</keyword>
<dbReference type="AlphaFoldDB" id="A0A9X2EF13"/>
<dbReference type="RefSeq" id="WP_252112249.1">
    <property type="nucleotide sequence ID" value="NZ_JAMSHT010000001.1"/>
</dbReference>
<name>A0A9X2EF13_9SPHN</name>
<protein>
    <recommendedName>
        <fullName evidence="3">DJ-1/PfpI domain-containing protein</fullName>
    </recommendedName>
</protein>
<gene>
    <name evidence="1" type="ORF">NDO55_02915</name>
</gene>
<accession>A0A9X2EF13</accession>
<evidence type="ECO:0000313" key="2">
    <source>
        <dbReference type="Proteomes" id="UP001155128"/>
    </source>
</evidence>
<dbReference type="InterPro" id="IPR029062">
    <property type="entry name" value="Class_I_gatase-like"/>
</dbReference>
<reference evidence="1" key="1">
    <citation type="submission" date="2022-06" db="EMBL/GenBank/DDBJ databases">
        <title>Sphingomicrobium sedimins sp. nov., a marine bacterium isolated from tidal flat.</title>
        <authorList>
            <person name="Kim C.-H."/>
            <person name="Yoo Y."/>
            <person name="Kim J.-J."/>
        </authorList>
    </citation>
    <scope>NUCLEOTIDE SEQUENCE</scope>
    <source>
        <strain evidence="1">GRR-S6-50</strain>
    </source>
</reference>
<dbReference type="Gene3D" id="3.40.50.880">
    <property type="match status" value="1"/>
</dbReference>
<dbReference type="SUPFAM" id="SSF52317">
    <property type="entry name" value="Class I glutamine amidotransferase-like"/>
    <property type="match status" value="1"/>
</dbReference>
<evidence type="ECO:0000313" key="1">
    <source>
        <dbReference type="EMBL" id="MCM8556768.1"/>
    </source>
</evidence>
<evidence type="ECO:0008006" key="3">
    <source>
        <dbReference type="Google" id="ProtNLM"/>
    </source>
</evidence>
<comment type="caution">
    <text evidence="1">The sequence shown here is derived from an EMBL/GenBank/DDBJ whole genome shotgun (WGS) entry which is preliminary data.</text>
</comment>
<organism evidence="1 2">
    <name type="scientific">Sphingomicrobium sediminis</name>
    <dbReference type="NCBI Taxonomy" id="2950949"/>
    <lineage>
        <taxon>Bacteria</taxon>
        <taxon>Pseudomonadati</taxon>
        <taxon>Pseudomonadota</taxon>
        <taxon>Alphaproteobacteria</taxon>
        <taxon>Sphingomonadales</taxon>
        <taxon>Sphingomonadaceae</taxon>
        <taxon>Sphingomicrobium</taxon>
    </lineage>
</organism>
<dbReference type="Proteomes" id="UP001155128">
    <property type="component" value="Unassembled WGS sequence"/>
</dbReference>
<dbReference type="EMBL" id="JAMSHT010000001">
    <property type="protein sequence ID" value="MCM8556768.1"/>
    <property type="molecule type" value="Genomic_DNA"/>
</dbReference>